<proteinExistence type="predicted"/>
<dbReference type="AlphaFoldDB" id="A0A2P5WHW4"/>
<evidence type="ECO:0000313" key="2">
    <source>
        <dbReference type="Proteomes" id="UP000239757"/>
    </source>
</evidence>
<accession>A0A2P5WHW4</accession>
<gene>
    <name evidence="1" type="ORF">GOBAR_AA30020</name>
</gene>
<protein>
    <submittedName>
        <fullName evidence="1">Uncharacterized protein</fullName>
    </submittedName>
</protein>
<evidence type="ECO:0000313" key="1">
    <source>
        <dbReference type="EMBL" id="PPR90680.1"/>
    </source>
</evidence>
<organism evidence="1 2">
    <name type="scientific">Gossypium barbadense</name>
    <name type="common">Sea Island cotton</name>
    <name type="synonym">Hibiscus barbadensis</name>
    <dbReference type="NCBI Taxonomy" id="3634"/>
    <lineage>
        <taxon>Eukaryota</taxon>
        <taxon>Viridiplantae</taxon>
        <taxon>Streptophyta</taxon>
        <taxon>Embryophyta</taxon>
        <taxon>Tracheophyta</taxon>
        <taxon>Spermatophyta</taxon>
        <taxon>Magnoliopsida</taxon>
        <taxon>eudicotyledons</taxon>
        <taxon>Gunneridae</taxon>
        <taxon>Pentapetalae</taxon>
        <taxon>rosids</taxon>
        <taxon>malvids</taxon>
        <taxon>Malvales</taxon>
        <taxon>Malvaceae</taxon>
        <taxon>Malvoideae</taxon>
        <taxon>Gossypium</taxon>
    </lineage>
</organism>
<reference evidence="1 2" key="1">
    <citation type="submission" date="2015-01" db="EMBL/GenBank/DDBJ databases">
        <title>Genome of allotetraploid Gossypium barbadense reveals genomic plasticity and fiber elongation in cotton evolution.</title>
        <authorList>
            <person name="Chen X."/>
            <person name="Liu X."/>
            <person name="Zhao B."/>
            <person name="Zheng H."/>
            <person name="Hu Y."/>
            <person name="Lu G."/>
            <person name="Yang C."/>
            <person name="Chen J."/>
            <person name="Shan C."/>
            <person name="Zhang L."/>
            <person name="Zhou Y."/>
            <person name="Wang L."/>
            <person name="Guo W."/>
            <person name="Bai Y."/>
            <person name="Ruan J."/>
            <person name="Shangguan X."/>
            <person name="Mao Y."/>
            <person name="Jiang J."/>
            <person name="Zhu Y."/>
            <person name="Lei J."/>
            <person name="Kang H."/>
            <person name="Chen S."/>
            <person name="He X."/>
            <person name="Wang R."/>
            <person name="Wang Y."/>
            <person name="Chen J."/>
            <person name="Wang L."/>
            <person name="Yu S."/>
            <person name="Wang B."/>
            <person name="Wei J."/>
            <person name="Song S."/>
            <person name="Lu X."/>
            <person name="Gao Z."/>
            <person name="Gu W."/>
            <person name="Deng X."/>
            <person name="Ma D."/>
            <person name="Wang S."/>
            <person name="Liang W."/>
            <person name="Fang L."/>
            <person name="Cai C."/>
            <person name="Zhu X."/>
            <person name="Zhou B."/>
            <person name="Zhang Y."/>
            <person name="Chen Z."/>
            <person name="Xu S."/>
            <person name="Zhu R."/>
            <person name="Wang S."/>
            <person name="Zhang T."/>
            <person name="Zhao G."/>
        </authorList>
    </citation>
    <scope>NUCLEOTIDE SEQUENCE [LARGE SCALE GENOMIC DNA]</scope>
    <source>
        <strain evidence="2">cv. Xinhai21</strain>
        <tissue evidence="1">Leaf</tissue>
    </source>
</reference>
<name>A0A2P5WHW4_GOSBA</name>
<sequence>MAAFEVVQRVVRGEVEWCCGEILVEFWSVPISCKRGVCPGEGHDLLIWQGWRDEFHMFECAGVEQQELC</sequence>
<dbReference type="EMBL" id="KZ667542">
    <property type="protein sequence ID" value="PPR90680.1"/>
    <property type="molecule type" value="Genomic_DNA"/>
</dbReference>
<dbReference type="Proteomes" id="UP000239757">
    <property type="component" value="Unassembled WGS sequence"/>
</dbReference>